<gene>
    <name evidence="10" type="ORF">HYC85_019334</name>
</gene>
<evidence type="ECO:0000256" key="8">
    <source>
        <dbReference type="SAM" id="Phobius"/>
    </source>
</evidence>
<dbReference type="PANTHER" id="PTHR48021">
    <property type="match status" value="1"/>
</dbReference>
<dbReference type="GO" id="GO:0016020">
    <property type="term" value="C:membrane"/>
    <property type="evidence" value="ECO:0007669"/>
    <property type="project" value="UniProtKB-SubCell"/>
</dbReference>
<reference evidence="10 11" key="2">
    <citation type="submission" date="2020-07" db="EMBL/GenBank/DDBJ databases">
        <title>Genome assembly of wild tea tree DASZ reveals pedigree and selection history of tea varieties.</title>
        <authorList>
            <person name="Zhang W."/>
        </authorList>
    </citation>
    <scope>NUCLEOTIDE SEQUENCE [LARGE SCALE GENOMIC DNA]</scope>
    <source>
        <strain evidence="11">cv. G240</strain>
        <tissue evidence="10">Leaf</tissue>
    </source>
</reference>
<dbReference type="SUPFAM" id="SSF103473">
    <property type="entry name" value="MFS general substrate transporter"/>
    <property type="match status" value="1"/>
</dbReference>
<comment type="subcellular location">
    <subcellularLocation>
        <location evidence="1">Membrane</location>
        <topology evidence="1">Multi-pass membrane protein</topology>
    </subcellularLocation>
</comment>
<evidence type="ECO:0000313" key="10">
    <source>
        <dbReference type="EMBL" id="KAF5941692.1"/>
    </source>
</evidence>
<dbReference type="Pfam" id="PF00083">
    <property type="entry name" value="Sugar_tr"/>
    <property type="match status" value="1"/>
</dbReference>
<dbReference type="GO" id="GO:0022857">
    <property type="term" value="F:transmembrane transporter activity"/>
    <property type="evidence" value="ECO:0007669"/>
    <property type="project" value="InterPro"/>
</dbReference>
<keyword evidence="11" id="KW-1185">Reference proteome</keyword>
<feature type="transmembrane region" description="Helical" evidence="8">
    <location>
        <begin position="20"/>
        <end position="44"/>
    </location>
</feature>
<reference evidence="11" key="1">
    <citation type="journal article" date="2020" name="Nat. Commun.">
        <title>Genome assembly of wild tea tree DASZ reveals pedigree and selection history of tea varieties.</title>
        <authorList>
            <person name="Zhang W."/>
            <person name="Zhang Y."/>
            <person name="Qiu H."/>
            <person name="Guo Y."/>
            <person name="Wan H."/>
            <person name="Zhang X."/>
            <person name="Scossa F."/>
            <person name="Alseekh S."/>
            <person name="Zhang Q."/>
            <person name="Wang P."/>
            <person name="Xu L."/>
            <person name="Schmidt M.H."/>
            <person name="Jia X."/>
            <person name="Li D."/>
            <person name="Zhu A."/>
            <person name="Guo F."/>
            <person name="Chen W."/>
            <person name="Ni D."/>
            <person name="Usadel B."/>
            <person name="Fernie A.R."/>
            <person name="Wen W."/>
        </authorList>
    </citation>
    <scope>NUCLEOTIDE SEQUENCE [LARGE SCALE GENOMIC DNA]</scope>
    <source>
        <strain evidence="11">cv. G240</strain>
    </source>
</reference>
<sequence>MGAVPWVIMSEIFPIHVKGIGGSLVVLVNWLGAWTVSYTFNFLMSWSSTGLDDSQTFWYFLVLLWILCSYRAFCGENSTGNQGENIGRNSGIHQPHRHGLEW</sequence>
<keyword evidence="6 8" id="KW-0472">Membrane</keyword>
<feature type="domain" description="Major facilitator superfamily (MFS) profile" evidence="9">
    <location>
        <begin position="1"/>
        <end position="79"/>
    </location>
</feature>
<evidence type="ECO:0000256" key="6">
    <source>
        <dbReference type="ARBA" id="ARBA00023136"/>
    </source>
</evidence>
<dbReference type="Gene3D" id="1.20.1250.20">
    <property type="entry name" value="MFS general substrate transporter like domains"/>
    <property type="match status" value="1"/>
</dbReference>
<keyword evidence="4 8" id="KW-0812">Transmembrane</keyword>
<keyword evidence="5 8" id="KW-1133">Transmembrane helix</keyword>
<evidence type="ECO:0000256" key="2">
    <source>
        <dbReference type="ARBA" id="ARBA00010992"/>
    </source>
</evidence>
<protein>
    <recommendedName>
        <fullName evidence="9">Major facilitator superfamily (MFS) profile domain-containing protein</fullName>
    </recommendedName>
</protein>
<dbReference type="AlphaFoldDB" id="A0A7J7GLI6"/>
<evidence type="ECO:0000256" key="4">
    <source>
        <dbReference type="ARBA" id="ARBA00022692"/>
    </source>
</evidence>
<organism evidence="10 11">
    <name type="scientific">Camellia sinensis</name>
    <name type="common">Tea plant</name>
    <name type="synonym">Thea sinensis</name>
    <dbReference type="NCBI Taxonomy" id="4442"/>
    <lineage>
        <taxon>Eukaryota</taxon>
        <taxon>Viridiplantae</taxon>
        <taxon>Streptophyta</taxon>
        <taxon>Embryophyta</taxon>
        <taxon>Tracheophyta</taxon>
        <taxon>Spermatophyta</taxon>
        <taxon>Magnoliopsida</taxon>
        <taxon>eudicotyledons</taxon>
        <taxon>Gunneridae</taxon>
        <taxon>Pentapetalae</taxon>
        <taxon>asterids</taxon>
        <taxon>Ericales</taxon>
        <taxon>Theaceae</taxon>
        <taxon>Camellia</taxon>
    </lineage>
</organism>
<keyword evidence="3" id="KW-0762">Sugar transport</keyword>
<evidence type="ECO:0000256" key="5">
    <source>
        <dbReference type="ARBA" id="ARBA00022989"/>
    </source>
</evidence>
<accession>A0A7J7GLI6</accession>
<name>A0A7J7GLI6_CAMSI</name>
<comment type="caution">
    <text evidence="10">The sequence shown here is derived from an EMBL/GenBank/DDBJ whole genome shotgun (WGS) entry which is preliminary data.</text>
</comment>
<evidence type="ECO:0000313" key="11">
    <source>
        <dbReference type="Proteomes" id="UP000593564"/>
    </source>
</evidence>
<feature type="transmembrane region" description="Helical" evidence="8">
    <location>
        <begin position="56"/>
        <end position="73"/>
    </location>
</feature>
<dbReference type="InterPro" id="IPR036259">
    <property type="entry name" value="MFS_trans_sf"/>
</dbReference>
<dbReference type="InterPro" id="IPR020846">
    <property type="entry name" value="MFS_dom"/>
</dbReference>
<evidence type="ECO:0000259" key="9">
    <source>
        <dbReference type="PROSITE" id="PS50850"/>
    </source>
</evidence>
<dbReference type="InterPro" id="IPR005828">
    <property type="entry name" value="MFS_sugar_transport-like"/>
</dbReference>
<evidence type="ECO:0000256" key="7">
    <source>
        <dbReference type="ARBA" id="ARBA00044504"/>
    </source>
</evidence>
<dbReference type="EMBL" id="JACBKZ010000009">
    <property type="protein sequence ID" value="KAF5941692.1"/>
    <property type="molecule type" value="Genomic_DNA"/>
</dbReference>
<dbReference type="PANTHER" id="PTHR48021:SF37">
    <property type="entry name" value="SUGAR TRANSPORTER ERD6-LIKE 16"/>
    <property type="match status" value="1"/>
</dbReference>
<dbReference type="Proteomes" id="UP000593564">
    <property type="component" value="Unassembled WGS sequence"/>
</dbReference>
<dbReference type="PROSITE" id="PS50850">
    <property type="entry name" value="MFS"/>
    <property type="match status" value="1"/>
</dbReference>
<keyword evidence="3" id="KW-0813">Transport</keyword>
<dbReference type="InterPro" id="IPR050549">
    <property type="entry name" value="MFS_Trehalose_Transporter"/>
</dbReference>
<comment type="similarity">
    <text evidence="7">Belongs to the major facilitator superfamily. Phosphate:H(+) symporter (TC 2.A.1.9) family.</text>
</comment>
<evidence type="ECO:0000256" key="1">
    <source>
        <dbReference type="ARBA" id="ARBA00004141"/>
    </source>
</evidence>
<evidence type="ECO:0000256" key="3">
    <source>
        <dbReference type="ARBA" id="ARBA00022597"/>
    </source>
</evidence>
<comment type="similarity">
    <text evidence="2">Belongs to the major facilitator superfamily. Sugar transporter (TC 2.A.1.1) family.</text>
</comment>
<proteinExistence type="inferred from homology"/>